<dbReference type="EMBL" id="BMML01000008">
    <property type="protein sequence ID" value="GGN13219.1"/>
    <property type="molecule type" value="Genomic_DNA"/>
</dbReference>
<evidence type="ECO:0000313" key="3">
    <source>
        <dbReference type="EMBL" id="GGN13219.1"/>
    </source>
</evidence>
<evidence type="ECO:0000256" key="2">
    <source>
        <dbReference type="SAM" id="Phobius"/>
    </source>
</evidence>
<evidence type="ECO:0000313" key="4">
    <source>
        <dbReference type="Proteomes" id="UP000653411"/>
    </source>
</evidence>
<feature type="transmembrane region" description="Helical" evidence="2">
    <location>
        <begin position="60"/>
        <end position="82"/>
    </location>
</feature>
<sequence length="108" mass="11206">MTGHAESDAEPETTEVEAAADEDEDLFEDARRARWTATVTGVLLALMGLTAASMRVGGGVAAVVPAAYGTGSAVCVFAGAIGARGRTRWALWLMILGTMVMALGDQFD</sequence>
<feature type="region of interest" description="Disordered" evidence="1">
    <location>
        <begin position="1"/>
        <end position="23"/>
    </location>
</feature>
<name>A0A917XDI5_9ACTN</name>
<reference evidence="3" key="2">
    <citation type="submission" date="2020-09" db="EMBL/GenBank/DDBJ databases">
        <authorList>
            <person name="Sun Q."/>
            <person name="Zhou Y."/>
        </authorList>
    </citation>
    <scope>NUCLEOTIDE SEQUENCE</scope>
    <source>
        <strain evidence="3">CGMCC 4.7110</strain>
    </source>
</reference>
<feature type="transmembrane region" description="Helical" evidence="2">
    <location>
        <begin position="35"/>
        <end position="54"/>
    </location>
</feature>
<gene>
    <name evidence="3" type="ORF">GCM10011578_040400</name>
</gene>
<dbReference type="AlphaFoldDB" id="A0A917XDI5"/>
<feature type="transmembrane region" description="Helical" evidence="2">
    <location>
        <begin position="89"/>
        <end position="107"/>
    </location>
</feature>
<dbReference type="RefSeq" id="WP_189264142.1">
    <property type="nucleotide sequence ID" value="NZ_BMML01000008.1"/>
</dbReference>
<keyword evidence="2" id="KW-0812">Transmembrane</keyword>
<evidence type="ECO:0000256" key="1">
    <source>
        <dbReference type="SAM" id="MobiDB-lite"/>
    </source>
</evidence>
<accession>A0A917XDI5</accession>
<comment type="caution">
    <text evidence="3">The sequence shown here is derived from an EMBL/GenBank/DDBJ whole genome shotgun (WGS) entry which is preliminary data.</text>
</comment>
<reference evidence="3" key="1">
    <citation type="journal article" date="2014" name="Int. J. Syst. Evol. Microbiol.">
        <title>Complete genome sequence of Corynebacterium casei LMG S-19264T (=DSM 44701T), isolated from a smear-ripened cheese.</title>
        <authorList>
            <consortium name="US DOE Joint Genome Institute (JGI-PGF)"/>
            <person name="Walter F."/>
            <person name="Albersmeier A."/>
            <person name="Kalinowski J."/>
            <person name="Ruckert C."/>
        </authorList>
    </citation>
    <scope>NUCLEOTIDE SEQUENCE</scope>
    <source>
        <strain evidence="3">CGMCC 4.7110</strain>
    </source>
</reference>
<proteinExistence type="predicted"/>
<protein>
    <submittedName>
        <fullName evidence="3">Uncharacterized protein</fullName>
    </submittedName>
</protein>
<organism evidence="3 4">
    <name type="scientific">Streptomyces fuscichromogenes</name>
    <dbReference type="NCBI Taxonomy" id="1324013"/>
    <lineage>
        <taxon>Bacteria</taxon>
        <taxon>Bacillati</taxon>
        <taxon>Actinomycetota</taxon>
        <taxon>Actinomycetes</taxon>
        <taxon>Kitasatosporales</taxon>
        <taxon>Streptomycetaceae</taxon>
        <taxon>Streptomyces</taxon>
    </lineage>
</organism>
<feature type="compositionally biased region" description="Acidic residues" evidence="1">
    <location>
        <begin position="8"/>
        <end position="23"/>
    </location>
</feature>
<keyword evidence="2" id="KW-1133">Transmembrane helix</keyword>
<keyword evidence="2" id="KW-0472">Membrane</keyword>
<keyword evidence="4" id="KW-1185">Reference proteome</keyword>
<dbReference type="Proteomes" id="UP000653411">
    <property type="component" value="Unassembled WGS sequence"/>
</dbReference>